<dbReference type="InterPro" id="IPR003495">
    <property type="entry name" value="CobW/HypB/UreG_nucleotide-bd"/>
</dbReference>
<gene>
    <name evidence="8" type="ORF">CLV38_11832</name>
</gene>
<keyword evidence="2" id="KW-0378">Hydrolase</keyword>
<dbReference type="GO" id="GO:0005737">
    <property type="term" value="C:cytoplasm"/>
    <property type="evidence" value="ECO:0007669"/>
    <property type="project" value="TreeGrafter"/>
</dbReference>
<evidence type="ECO:0000256" key="3">
    <source>
        <dbReference type="ARBA" id="ARBA00023186"/>
    </source>
</evidence>
<dbReference type="Gene3D" id="3.40.50.300">
    <property type="entry name" value="P-loop containing nucleotide triphosphate hydrolases"/>
    <property type="match status" value="1"/>
</dbReference>
<name>A0A2T0W5U4_9LACT</name>
<dbReference type="SUPFAM" id="SSF52540">
    <property type="entry name" value="P-loop containing nucleoside triphosphate hydrolases"/>
    <property type="match status" value="1"/>
</dbReference>
<comment type="similarity">
    <text evidence="4">Belongs to the SIMIBI class G3E GTPase family. ZNG1 subfamily.</text>
</comment>
<dbReference type="AlphaFoldDB" id="A0A2T0W5U4"/>
<dbReference type="InterPro" id="IPR011629">
    <property type="entry name" value="CobW-like_C"/>
</dbReference>
<dbReference type="Gene3D" id="3.30.1220.10">
    <property type="entry name" value="CobW-like, C-terminal domain"/>
    <property type="match status" value="1"/>
</dbReference>
<dbReference type="PANTHER" id="PTHR13748">
    <property type="entry name" value="COBW-RELATED"/>
    <property type="match status" value="1"/>
</dbReference>
<evidence type="ECO:0000256" key="1">
    <source>
        <dbReference type="ARBA" id="ARBA00022741"/>
    </source>
</evidence>
<feature type="domain" description="CobW C-terminal" evidence="7">
    <location>
        <begin position="254"/>
        <end position="347"/>
    </location>
</feature>
<evidence type="ECO:0000256" key="2">
    <source>
        <dbReference type="ARBA" id="ARBA00022801"/>
    </source>
</evidence>
<organism evidence="8 9">
    <name type="scientific">Alkalibacterium olivapovliticus</name>
    <dbReference type="NCBI Taxonomy" id="99907"/>
    <lineage>
        <taxon>Bacteria</taxon>
        <taxon>Bacillati</taxon>
        <taxon>Bacillota</taxon>
        <taxon>Bacilli</taxon>
        <taxon>Lactobacillales</taxon>
        <taxon>Carnobacteriaceae</taxon>
        <taxon>Alkalibacterium</taxon>
    </lineage>
</organism>
<proteinExistence type="inferred from homology"/>
<feature type="region of interest" description="Disordered" evidence="6">
    <location>
        <begin position="212"/>
        <end position="251"/>
    </location>
</feature>
<accession>A0A2T0W5U4</accession>
<dbReference type="PANTHER" id="PTHR13748:SF62">
    <property type="entry name" value="COBW DOMAIN-CONTAINING PROTEIN"/>
    <property type="match status" value="1"/>
</dbReference>
<dbReference type="Proteomes" id="UP000238205">
    <property type="component" value="Unassembled WGS sequence"/>
</dbReference>
<sequence length="359" mass="41046">MDKKIPVTIITGFLGAGKTTLINALLHQPHEEKIAVIVNEYGDVGVDYNLVVNVKEEVYQMNNGCLCCTLRTDLSDMLQTIFTIREEQNVPIDRIVIETTGLAEPGPIAQTFMRTPFLQDHYEIDSVITLVDVTNALYQLAHYEESIDQIAFADKLLLTKVEDADGQMLRLLEDKLAHLDPFAAIGRLDLAEIEVTDVLGLKLFDEQKVARPTDVELEEEEEDHHHHHEHPDHGEHGHDHHHHHDHDHTHSEGIVTLSLTTTDPIHPTMIDMWMNELIMTFGMDLLRYKGVLQLYGDSNQIIYQGVNMTFKAERGEPWGERQRESVLVFIGKNLPVEEMKQSFKNCVLTKEVREELNIR</sequence>
<dbReference type="SUPFAM" id="SSF90002">
    <property type="entry name" value="Hypothetical protein YjiA, C-terminal domain"/>
    <property type="match status" value="1"/>
</dbReference>
<dbReference type="SMART" id="SM00833">
    <property type="entry name" value="CobW_C"/>
    <property type="match status" value="1"/>
</dbReference>
<evidence type="ECO:0000256" key="4">
    <source>
        <dbReference type="ARBA" id="ARBA00034320"/>
    </source>
</evidence>
<dbReference type="InterPro" id="IPR027417">
    <property type="entry name" value="P-loop_NTPase"/>
</dbReference>
<protein>
    <submittedName>
        <fullName evidence="8">G3E family GTPase</fullName>
    </submittedName>
</protein>
<dbReference type="CDD" id="cd03112">
    <property type="entry name" value="CobW-like"/>
    <property type="match status" value="1"/>
</dbReference>
<dbReference type="Pfam" id="PF07683">
    <property type="entry name" value="CobW_C"/>
    <property type="match status" value="1"/>
</dbReference>
<dbReference type="Pfam" id="PF02492">
    <property type="entry name" value="cobW"/>
    <property type="match status" value="1"/>
</dbReference>
<keyword evidence="9" id="KW-1185">Reference proteome</keyword>
<keyword evidence="1" id="KW-0547">Nucleotide-binding</keyword>
<evidence type="ECO:0000313" key="8">
    <source>
        <dbReference type="EMBL" id="PRY81382.1"/>
    </source>
</evidence>
<keyword evidence="3" id="KW-0143">Chaperone</keyword>
<evidence type="ECO:0000259" key="7">
    <source>
        <dbReference type="SMART" id="SM00833"/>
    </source>
</evidence>
<dbReference type="GO" id="GO:0016787">
    <property type="term" value="F:hydrolase activity"/>
    <property type="evidence" value="ECO:0007669"/>
    <property type="project" value="UniProtKB-KW"/>
</dbReference>
<dbReference type="RefSeq" id="WP_245920577.1">
    <property type="nucleotide sequence ID" value="NZ_PVTO01000018.1"/>
</dbReference>
<dbReference type="EMBL" id="PVTO01000018">
    <property type="protein sequence ID" value="PRY81382.1"/>
    <property type="molecule type" value="Genomic_DNA"/>
</dbReference>
<reference evidence="8 9" key="1">
    <citation type="submission" date="2018-03" db="EMBL/GenBank/DDBJ databases">
        <title>Genomic Encyclopedia of Archaeal and Bacterial Type Strains, Phase II (KMG-II): from individual species to whole genera.</title>
        <authorList>
            <person name="Goeker M."/>
        </authorList>
    </citation>
    <scope>NUCLEOTIDE SEQUENCE [LARGE SCALE GENOMIC DNA]</scope>
    <source>
        <strain evidence="8 9">DSM 13175</strain>
    </source>
</reference>
<evidence type="ECO:0000256" key="6">
    <source>
        <dbReference type="SAM" id="MobiDB-lite"/>
    </source>
</evidence>
<feature type="compositionally biased region" description="Basic and acidic residues" evidence="6">
    <location>
        <begin position="229"/>
        <end position="238"/>
    </location>
</feature>
<comment type="caution">
    <text evidence="8">The sequence shown here is derived from an EMBL/GenBank/DDBJ whole genome shotgun (WGS) entry which is preliminary data.</text>
</comment>
<comment type="catalytic activity">
    <reaction evidence="5">
        <text>GTP + H2O = GDP + phosphate + H(+)</text>
        <dbReference type="Rhea" id="RHEA:19669"/>
        <dbReference type="ChEBI" id="CHEBI:15377"/>
        <dbReference type="ChEBI" id="CHEBI:15378"/>
        <dbReference type="ChEBI" id="CHEBI:37565"/>
        <dbReference type="ChEBI" id="CHEBI:43474"/>
        <dbReference type="ChEBI" id="CHEBI:58189"/>
    </reaction>
    <physiologicalReaction direction="left-to-right" evidence="5">
        <dbReference type="Rhea" id="RHEA:19670"/>
    </physiologicalReaction>
</comment>
<dbReference type="GO" id="GO:0000166">
    <property type="term" value="F:nucleotide binding"/>
    <property type="evidence" value="ECO:0007669"/>
    <property type="project" value="UniProtKB-KW"/>
</dbReference>
<evidence type="ECO:0000256" key="5">
    <source>
        <dbReference type="ARBA" id="ARBA00049117"/>
    </source>
</evidence>
<evidence type="ECO:0000313" key="9">
    <source>
        <dbReference type="Proteomes" id="UP000238205"/>
    </source>
</evidence>
<dbReference type="InterPro" id="IPR036627">
    <property type="entry name" value="CobW-likC_sf"/>
</dbReference>
<dbReference type="InterPro" id="IPR051316">
    <property type="entry name" value="Zinc-reg_GTPase_activator"/>
</dbReference>